<dbReference type="GO" id="GO:0016787">
    <property type="term" value="F:hydrolase activity"/>
    <property type="evidence" value="ECO:0007669"/>
    <property type="project" value="UniProtKB-KW"/>
</dbReference>
<feature type="region of interest" description="Disordered" evidence="4">
    <location>
        <begin position="375"/>
        <end position="420"/>
    </location>
</feature>
<dbReference type="CDD" id="cd04859">
    <property type="entry name" value="Prim_Pol"/>
    <property type="match status" value="1"/>
</dbReference>
<dbReference type="OrthoDB" id="9763644at2"/>
<feature type="region of interest" description="Disordered" evidence="4">
    <location>
        <begin position="214"/>
        <end position="266"/>
    </location>
</feature>
<protein>
    <submittedName>
        <fullName evidence="6">Putative DNA primase/helicase</fullName>
    </submittedName>
</protein>
<dbReference type="PROSITE" id="PS51206">
    <property type="entry name" value="SF3_HELICASE_1"/>
    <property type="match status" value="1"/>
</dbReference>
<dbReference type="SMART" id="SM00885">
    <property type="entry name" value="D5_N"/>
    <property type="match status" value="1"/>
</dbReference>
<evidence type="ECO:0000256" key="3">
    <source>
        <dbReference type="ARBA" id="ARBA00022840"/>
    </source>
</evidence>
<evidence type="ECO:0000256" key="4">
    <source>
        <dbReference type="SAM" id="MobiDB-lite"/>
    </source>
</evidence>
<proteinExistence type="predicted"/>
<dbReference type="GO" id="GO:0004386">
    <property type="term" value="F:helicase activity"/>
    <property type="evidence" value="ECO:0007669"/>
    <property type="project" value="UniProtKB-KW"/>
</dbReference>
<feature type="compositionally biased region" description="Low complexity" evidence="4">
    <location>
        <begin position="395"/>
        <end position="413"/>
    </location>
</feature>
<dbReference type="Proteomes" id="UP000198281">
    <property type="component" value="Unassembled WGS sequence"/>
</dbReference>
<dbReference type="InterPro" id="IPR027417">
    <property type="entry name" value="P-loop_NTPase"/>
</dbReference>
<evidence type="ECO:0000259" key="5">
    <source>
        <dbReference type="PROSITE" id="PS51206"/>
    </source>
</evidence>
<dbReference type="EMBL" id="FZOS01000008">
    <property type="protein sequence ID" value="SNS53529.1"/>
    <property type="molecule type" value="Genomic_DNA"/>
</dbReference>
<dbReference type="InterPro" id="IPR014818">
    <property type="entry name" value="Phage/plasmid_primase_P4_C"/>
</dbReference>
<sequence length="988" mass="107426">MSTVAKLPSPICSAALQYARRGWPVFPCRERDETITVRGKDGPKEKTFTAKSPYTGHGLKDATTDEAVILGWWKKWPNAMIGLPMGVNGLFALDFDPRVDESTGEVFTLESLKAALEEQMGCALPVSLAAMTQSDGVHVFLRQPREGEPIRNRGNLPRHVDVRGLGGYVIAPASVMNPDGKGGGTRYRWLRGNVHDEPAEAPAQLIEILRAPKSRAAPAGGAPAGAQAPATGDAGGGTPPASSPSPRFSSADPSAPVGGDAASFHASASDAEQAAIDEAVRRYAYAALDGEVRNAAGAGDGTRNDTISIAALTLGHLVGAKALSRAAVIGALAEVAASWPNYDKTMRSIETGVDKGAEEPRDLTRVIEDARARFRRRAARPGPRGGVGKNQPFHPEGSGQGQAEAGAGVPAPANDDDSDGVAAAEANRRLAFFPLTDLGNAERFRERYGRDFRWSSALGWMTWDGRRWAALDQDEKMIPAELLGRVFDMARAIQDEAGFIRDSGVPFPPPWREEGKPPRAWVQQQELAESTGDEDGERLDRVVKIKSDGTVVLFSDKLAEWGRTSEGASKLTCIANLVRPWLAAKADAFDADPLSINVLNGTLRFRRTWIAAEKRWQAEWRLDPHNRDDLISKLAPVAFDRDAACPIYDDMFAWAQPDAAMRRYLHQWGGLSMTGHMGEQKLHFWYGLGGNGKSTAIDAWCAALGDYTTTIGIETFLDQGIKKRGDQATPDLARLGGVRLLRTSEPEKGGKLATALIKLVTGGEPMTVRFLNRGFFDLRPIFKLTISGNFRPEIPDTDDGIWRRVKLIPWNQRVRDETNPEGTREKDPELPNKLLGELPGILNKLIAGLLDWMENGLVEPGEVTRATQAYRQDSDPLGRFLRLCTKADPQARVQSSRLHAVFVAWCKAAGEREWSNKGLAKAMQDKGYEKKASDGMQWLGIELVRDVGDFIDAEGNPRPFSIDEDGGSPPAQAPPSGSPWDEVDDLPP</sequence>
<accession>A0A239F9D9</accession>
<dbReference type="NCBIfam" id="TIGR01613">
    <property type="entry name" value="primase_Cterm"/>
    <property type="match status" value="1"/>
</dbReference>
<keyword evidence="1" id="KW-0547">Nucleotide-binding</keyword>
<evidence type="ECO:0000256" key="1">
    <source>
        <dbReference type="ARBA" id="ARBA00022741"/>
    </source>
</evidence>
<keyword evidence="3" id="KW-0067">ATP-binding</keyword>
<dbReference type="PANTHER" id="PTHR35372:SF2">
    <property type="entry name" value="SF3 HELICASE DOMAIN-CONTAINING PROTEIN"/>
    <property type="match status" value="1"/>
</dbReference>
<evidence type="ECO:0000256" key="2">
    <source>
        <dbReference type="ARBA" id="ARBA00022801"/>
    </source>
</evidence>
<feature type="compositionally biased region" description="Low complexity" evidence="4">
    <location>
        <begin position="244"/>
        <end position="266"/>
    </location>
</feature>
<dbReference type="SMART" id="SM00943">
    <property type="entry name" value="Prim-Pol"/>
    <property type="match status" value="1"/>
</dbReference>
<dbReference type="AlphaFoldDB" id="A0A239F9D9"/>
<keyword evidence="7" id="KW-1185">Reference proteome</keyword>
<dbReference type="InterPro" id="IPR015330">
    <property type="entry name" value="DNA_primase/pol_bifunc_N"/>
</dbReference>
<name>A0A239F9D9_9SPHN</name>
<dbReference type="GO" id="GO:0005524">
    <property type="term" value="F:ATP binding"/>
    <property type="evidence" value="ECO:0007669"/>
    <property type="project" value="UniProtKB-KW"/>
</dbReference>
<reference evidence="7" key="1">
    <citation type="submission" date="2017-06" db="EMBL/GenBank/DDBJ databases">
        <authorList>
            <person name="Varghese N."/>
            <person name="Submissions S."/>
        </authorList>
    </citation>
    <scope>NUCLEOTIDE SEQUENCE [LARGE SCALE GENOMIC DNA]</scope>
    <source>
        <strain evidence="7">LNB2</strain>
    </source>
</reference>
<dbReference type="InterPro" id="IPR014015">
    <property type="entry name" value="Helicase_SF3_DNA-vir"/>
</dbReference>
<evidence type="ECO:0000313" key="6">
    <source>
        <dbReference type="EMBL" id="SNS53529.1"/>
    </source>
</evidence>
<dbReference type="Pfam" id="PF09250">
    <property type="entry name" value="Prim-Pol"/>
    <property type="match status" value="1"/>
</dbReference>
<gene>
    <name evidence="6" type="ORF">SAMN06295912_108132</name>
</gene>
<organism evidence="6 7">
    <name type="scientific">Edaphosphingomonas laterariae</name>
    <dbReference type="NCBI Taxonomy" id="861865"/>
    <lineage>
        <taxon>Bacteria</taxon>
        <taxon>Pseudomonadati</taxon>
        <taxon>Pseudomonadota</taxon>
        <taxon>Alphaproteobacteria</taxon>
        <taxon>Sphingomonadales</taxon>
        <taxon>Rhizorhabdaceae</taxon>
        <taxon>Edaphosphingomonas</taxon>
    </lineage>
</organism>
<evidence type="ECO:0000313" key="7">
    <source>
        <dbReference type="Proteomes" id="UP000198281"/>
    </source>
</evidence>
<dbReference type="InterPro" id="IPR051620">
    <property type="entry name" value="ORF904-like_C"/>
</dbReference>
<dbReference type="Gene3D" id="3.40.50.300">
    <property type="entry name" value="P-loop containing nucleotide triphosphate hydrolases"/>
    <property type="match status" value="1"/>
</dbReference>
<keyword evidence="2" id="KW-0378">Hydrolase</keyword>
<dbReference type="SUPFAM" id="SSF56747">
    <property type="entry name" value="Prim-pol domain"/>
    <property type="match status" value="1"/>
</dbReference>
<feature type="region of interest" description="Disordered" evidence="4">
    <location>
        <begin position="954"/>
        <end position="988"/>
    </location>
</feature>
<feature type="compositionally biased region" description="Low complexity" evidence="4">
    <location>
        <begin position="216"/>
        <end position="232"/>
    </location>
</feature>
<keyword evidence="6" id="KW-0347">Helicase</keyword>
<dbReference type="RefSeq" id="WP_089219416.1">
    <property type="nucleotide sequence ID" value="NZ_FZOS01000008.1"/>
</dbReference>
<dbReference type="PANTHER" id="PTHR35372">
    <property type="entry name" value="ATP BINDING PROTEIN-RELATED"/>
    <property type="match status" value="1"/>
</dbReference>
<dbReference type="Pfam" id="PF08706">
    <property type="entry name" value="D5_N"/>
    <property type="match status" value="1"/>
</dbReference>
<feature type="domain" description="SF3 helicase" evidence="5">
    <location>
        <begin position="660"/>
        <end position="830"/>
    </location>
</feature>
<dbReference type="InterPro" id="IPR006500">
    <property type="entry name" value="Helicase_put_C_phage/plasmid"/>
</dbReference>